<organism evidence="1 2">
    <name type="scientific">Gossypium arboreum</name>
    <name type="common">Tree cotton</name>
    <name type="synonym">Gossypium nanking</name>
    <dbReference type="NCBI Taxonomy" id="29729"/>
    <lineage>
        <taxon>Eukaryota</taxon>
        <taxon>Viridiplantae</taxon>
        <taxon>Streptophyta</taxon>
        <taxon>Embryophyta</taxon>
        <taxon>Tracheophyta</taxon>
        <taxon>Spermatophyta</taxon>
        <taxon>Magnoliopsida</taxon>
        <taxon>eudicotyledons</taxon>
        <taxon>Gunneridae</taxon>
        <taxon>Pentapetalae</taxon>
        <taxon>rosids</taxon>
        <taxon>malvids</taxon>
        <taxon>Malvales</taxon>
        <taxon>Malvaceae</taxon>
        <taxon>Malvoideae</taxon>
        <taxon>Gossypium</taxon>
    </lineage>
</organism>
<evidence type="ECO:0000313" key="2">
    <source>
        <dbReference type="Proteomes" id="UP000032142"/>
    </source>
</evidence>
<dbReference type="AlphaFoldDB" id="A0A0B0NXN7"/>
<sequence length="42" mass="5036">MSGTCIGYNMRQRKTMSGTWHQHLTPCLRLNEYSIMFQMVQR</sequence>
<proteinExistence type="predicted"/>
<accession>A0A0B0NXN7</accession>
<dbReference type="EMBL" id="KN408196">
    <property type="protein sequence ID" value="KHG17402.1"/>
    <property type="molecule type" value="Genomic_DNA"/>
</dbReference>
<evidence type="ECO:0000313" key="1">
    <source>
        <dbReference type="EMBL" id="KHG17402.1"/>
    </source>
</evidence>
<name>A0A0B0NXN7_GOSAR</name>
<dbReference type="Proteomes" id="UP000032142">
    <property type="component" value="Unassembled WGS sequence"/>
</dbReference>
<gene>
    <name evidence="1" type="ORF">F383_23451</name>
</gene>
<reference evidence="2" key="1">
    <citation type="submission" date="2014-09" db="EMBL/GenBank/DDBJ databases">
        <authorList>
            <person name="Mudge J."/>
            <person name="Ramaraj T."/>
            <person name="Lindquist I.E."/>
            <person name="Bharti A.K."/>
            <person name="Sundararajan A."/>
            <person name="Cameron C.T."/>
            <person name="Woodward J.E."/>
            <person name="May G.D."/>
            <person name="Brubaker C."/>
            <person name="Broadhvest J."/>
            <person name="Wilkins T.A."/>
        </authorList>
    </citation>
    <scope>NUCLEOTIDE SEQUENCE</scope>
    <source>
        <strain evidence="2">cv. AKA8401</strain>
    </source>
</reference>
<keyword evidence="2" id="KW-1185">Reference proteome</keyword>
<protein>
    <submittedName>
        <fullName evidence="1">Uncharacterized protein</fullName>
    </submittedName>
</protein>